<evidence type="ECO:0000313" key="4">
    <source>
        <dbReference type="EMBL" id="GAA4540202.1"/>
    </source>
</evidence>
<dbReference type="PANTHER" id="PTHR30137:SF8">
    <property type="entry name" value="BLR5498 PROTEIN"/>
    <property type="match status" value="1"/>
</dbReference>
<organism evidence="4 5">
    <name type="scientific">Pseudonocardia xishanensis</name>
    <dbReference type="NCBI Taxonomy" id="630995"/>
    <lineage>
        <taxon>Bacteria</taxon>
        <taxon>Bacillati</taxon>
        <taxon>Actinomycetota</taxon>
        <taxon>Actinomycetes</taxon>
        <taxon>Pseudonocardiales</taxon>
        <taxon>Pseudonocardiaceae</taxon>
        <taxon>Pseudonocardia</taxon>
    </lineage>
</organism>
<dbReference type="Proteomes" id="UP001501598">
    <property type="component" value="Unassembled WGS sequence"/>
</dbReference>
<dbReference type="Pfam" id="PF00296">
    <property type="entry name" value="Bac_luciferase"/>
    <property type="match status" value="1"/>
</dbReference>
<protein>
    <submittedName>
        <fullName evidence="4">LLM class flavin-dependent oxidoreductase</fullName>
    </submittedName>
</protein>
<dbReference type="InterPro" id="IPR036661">
    <property type="entry name" value="Luciferase-like_sf"/>
</dbReference>
<sequence>MRISLFVEITVPRPWGPETERNAFAEVLEQIEFADRQGFHSVWVTEHHFMEEFAHASAPEILLAAAARSTTNIRLGHGIVSMPPGVNHPARVAERISTLDLISNGRVEFGTGESSSVAELGGFEIDPGRKRDMWREGVKVATRCMSEEPFTGFSGEFVTMPPRNVVPKPYQRPHPPVWVACTRPATMTMAAENGLGALAFVTSADVESVRKNVAGYYDTFQSSAVPLAQTLNPNVLYTGGNMMVARTYEEAVDRIGHTGGFFPWAIGYYYVTGDHHPGRDELYRIYEAVAKGEAPPHELQLDANSRGDRADWKRLAGESLQKNLAAWPGVGTPESVRDRIRAYEEAGLDQLMFLLPPVKHEYVMETIEHFGREIIPEFHERDEALQREKADRLEPALDKAMARRVDDAPPYDPEYSFGGAPVGFDRKTVASEVAESRLGLSGEAVQALALSRKSGK</sequence>
<feature type="domain" description="Luciferase-like" evidence="3">
    <location>
        <begin position="17"/>
        <end position="350"/>
    </location>
</feature>
<gene>
    <name evidence="4" type="ORF">GCM10023175_12550</name>
</gene>
<evidence type="ECO:0000313" key="5">
    <source>
        <dbReference type="Proteomes" id="UP001501598"/>
    </source>
</evidence>
<keyword evidence="1" id="KW-0560">Oxidoreductase</keyword>
<name>A0ABP8RJL8_9PSEU</name>
<reference evidence="5" key="1">
    <citation type="journal article" date="2019" name="Int. J. Syst. Evol. Microbiol.">
        <title>The Global Catalogue of Microorganisms (GCM) 10K type strain sequencing project: providing services to taxonomists for standard genome sequencing and annotation.</title>
        <authorList>
            <consortium name="The Broad Institute Genomics Platform"/>
            <consortium name="The Broad Institute Genome Sequencing Center for Infectious Disease"/>
            <person name="Wu L."/>
            <person name="Ma J."/>
        </authorList>
    </citation>
    <scope>NUCLEOTIDE SEQUENCE [LARGE SCALE GENOMIC DNA]</scope>
    <source>
        <strain evidence="5">JCM 17906</strain>
    </source>
</reference>
<keyword evidence="2" id="KW-0503">Monooxygenase</keyword>
<dbReference type="RefSeq" id="WP_345413633.1">
    <property type="nucleotide sequence ID" value="NZ_BAABGT010000019.1"/>
</dbReference>
<dbReference type="EMBL" id="BAABGT010000019">
    <property type="protein sequence ID" value="GAA4540202.1"/>
    <property type="molecule type" value="Genomic_DNA"/>
</dbReference>
<dbReference type="PANTHER" id="PTHR30137">
    <property type="entry name" value="LUCIFERASE-LIKE MONOOXYGENASE"/>
    <property type="match status" value="1"/>
</dbReference>
<accession>A0ABP8RJL8</accession>
<comment type="caution">
    <text evidence="4">The sequence shown here is derived from an EMBL/GenBank/DDBJ whole genome shotgun (WGS) entry which is preliminary data.</text>
</comment>
<dbReference type="InterPro" id="IPR011251">
    <property type="entry name" value="Luciferase-like_dom"/>
</dbReference>
<evidence type="ECO:0000259" key="3">
    <source>
        <dbReference type="Pfam" id="PF00296"/>
    </source>
</evidence>
<proteinExistence type="predicted"/>
<evidence type="ECO:0000256" key="2">
    <source>
        <dbReference type="ARBA" id="ARBA00023033"/>
    </source>
</evidence>
<dbReference type="Gene3D" id="3.20.20.30">
    <property type="entry name" value="Luciferase-like domain"/>
    <property type="match status" value="1"/>
</dbReference>
<dbReference type="InterPro" id="IPR050766">
    <property type="entry name" value="Bact_Lucif_Oxidored"/>
</dbReference>
<dbReference type="SUPFAM" id="SSF51679">
    <property type="entry name" value="Bacterial luciferase-like"/>
    <property type="match status" value="1"/>
</dbReference>
<keyword evidence="5" id="KW-1185">Reference proteome</keyword>
<evidence type="ECO:0000256" key="1">
    <source>
        <dbReference type="ARBA" id="ARBA00023002"/>
    </source>
</evidence>